<evidence type="ECO:0000256" key="3">
    <source>
        <dbReference type="RuleBase" id="RU369071"/>
    </source>
</evidence>
<comment type="pathway">
    <text evidence="3">Organosulfur degradation.</text>
</comment>
<comment type="similarity">
    <text evidence="1 3">Belongs to the selenium-binding protein family.</text>
</comment>
<gene>
    <name evidence="4" type="ORF">AV530_019216</name>
</gene>
<evidence type="ECO:0000313" key="5">
    <source>
        <dbReference type="Proteomes" id="UP000190648"/>
    </source>
</evidence>
<dbReference type="OrthoDB" id="10252446at2759"/>
<dbReference type="GO" id="GO:0005634">
    <property type="term" value="C:nucleus"/>
    <property type="evidence" value="ECO:0007669"/>
    <property type="project" value="UniProtKB-SubCell"/>
</dbReference>
<keyword evidence="3" id="KW-0472">Membrane</keyword>
<dbReference type="GO" id="GO:0016020">
    <property type="term" value="C:membrane"/>
    <property type="evidence" value="ECO:0007669"/>
    <property type="project" value="UniProtKB-SubCell"/>
</dbReference>
<comment type="function">
    <text evidence="3">Catalyzes the oxidation of methanethiol, an organosulfur compound known to be produced in substantial amounts by gut bacteria. Selenium-binding protein which may be involved in the sensing of reactive xenobiotics in the cytoplasm. May be involved in intra-Golgi protein transport.</text>
</comment>
<evidence type="ECO:0000256" key="1">
    <source>
        <dbReference type="ARBA" id="ARBA00005606"/>
    </source>
</evidence>
<comment type="catalytic activity">
    <reaction evidence="3">
        <text>methanethiol + O2 + H2O = hydrogen sulfide + formaldehyde + H2O2 + H(+)</text>
        <dbReference type="Rhea" id="RHEA:11812"/>
        <dbReference type="ChEBI" id="CHEBI:15377"/>
        <dbReference type="ChEBI" id="CHEBI:15378"/>
        <dbReference type="ChEBI" id="CHEBI:15379"/>
        <dbReference type="ChEBI" id="CHEBI:16007"/>
        <dbReference type="ChEBI" id="CHEBI:16240"/>
        <dbReference type="ChEBI" id="CHEBI:16842"/>
        <dbReference type="ChEBI" id="CHEBI:29919"/>
        <dbReference type="EC" id="1.8.3.4"/>
    </reaction>
</comment>
<dbReference type="Proteomes" id="UP000190648">
    <property type="component" value="Unassembled WGS sequence"/>
</dbReference>
<dbReference type="PANTHER" id="PTHR23300:SF0">
    <property type="entry name" value="METHANETHIOL OXIDASE"/>
    <property type="match status" value="1"/>
</dbReference>
<dbReference type="GO" id="GO:0008430">
    <property type="term" value="F:selenium binding"/>
    <property type="evidence" value="ECO:0007669"/>
    <property type="project" value="UniProtKB-UniRule"/>
</dbReference>
<organism evidence="4 5">
    <name type="scientific">Patagioenas fasciata monilis</name>
    <dbReference type="NCBI Taxonomy" id="372326"/>
    <lineage>
        <taxon>Eukaryota</taxon>
        <taxon>Metazoa</taxon>
        <taxon>Chordata</taxon>
        <taxon>Craniata</taxon>
        <taxon>Vertebrata</taxon>
        <taxon>Euteleostomi</taxon>
        <taxon>Archelosauria</taxon>
        <taxon>Archosauria</taxon>
        <taxon>Dinosauria</taxon>
        <taxon>Saurischia</taxon>
        <taxon>Theropoda</taxon>
        <taxon>Coelurosauria</taxon>
        <taxon>Aves</taxon>
        <taxon>Neognathae</taxon>
        <taxon>Neoaves</taxon>
        <taxon>Columbimorphae</taxon>
        <taxon>Columbiformes</taxon>
        <taxon>Columbidae</taxon>
        <taxon>Patagioenas</taxon>
    </lineage>
</organism>
<dbReference type="STRING" id="372326.A0A1V4JZW2"/>
<evidence type="ECO:0000313" key="4">
    <source>
        <dbReference type="EMBL" id="OPJ77653.1"/>
    </source>
</evidence>
<accession>A0A1V4JZW2</accession>
<keyword evidence="3" id="KW-0539">Nucleus</keyword>
<dbReference type="InterPro" id="IPR008826">
    <property type="entry name" value="Se-bd"/>
</dbReference>
<keyword evidence="3" id="KW-0963">Cytoplasm</keyword>
<dbReference type="GO" id="GO:0018549">
    <property type="term" value="F:methanethiol oxidase activity"/>
    <property type="evidence" value="ECO:0007669"/>
    <property type="project" value="UniProtKB-UniRule"/>
</dbReference>
<dbReference type="AlphaFoldDB" id="A0A1V4JZW2"/>
<comment type="subcellular location">
    <subcellularLocation>
        <location evidence="3">Nucleus</location>
    </subcellularLocation>
    <subcellularLocation>
        <location evidence="3">Cytoplasm</location>
        <location evidence="3">Cytosol</location>
    </subcellularLocation>
    <subcellularLocation>
        <location evidence="3">Membrane</location>
        <topology evidence="3">Peripheral membrane protein</topology>
    </subcellularLocation>
    <text evidence="3">May associate with Golgi membrane. May associate with the membrane of autophagosomes.</text>
</comment>
<dbReference type="GO" id="GO:0005829">
    <property type="term" value="C:cytosol"/>
    <property type="evidence" value="ECO:0007669"/>
    <property type="project" value="UniProtKB-SubCell"/>
</dbReference>
<name>A0A1V4JZW2_PATFA</name>
<keyword evidence="3" id="KW-0560">Oxidoreductase</keyword>
<keyword evidence="3" id="KW-0653">Protein transport</keyword>
<dbReference type="Pfam" id="PF05694">
    <property type="entry name" value="SBP56"/>
    <property type="match status" value="1"/>
</dbReference>
<keyword evidence="2 3" id="KW-0711">Selenium</keyword>
<dbReference type="EMBL" id="LSYS01005331">
    <property type="protein sequence ID" value="OPJ77653.1"/>
    <property type="molecule type" value="Genomic_DNA"/>
</dbReference>
<reference evidence="4 5" key="1">
    <citation type="submission" date="2016-02" db="EMBL/GenBank/DDBJ databases">
        <title>Band-tailed pigeon sequencing and assembly.</title>
        <authorList>
            <person name="Soares A.E."/>
            <person name="Novak B.J."/>
            <person name="Rice E.S."/>
            <person name="O'Connell B."/>
            <person name="Chang D."/>
            <person name="Weber S."/>
            <person name="Shapiro B."/>
        </authorList>
    </citation>
    <scope>NUCLEOTIDE SEQUENCE [LARGE SCALE GENOMIC DNA]</scope>
    <source>
        <strain evidence="4">BTP2013</strain>
        <tissue evidence="4">Blood</tissue>
    </source>
</reference>
<keyword evidence="5" id="KW-1185">Reference proteome</keyword>
<keyword evidence="3" id="KW-0007">Acetylation</keyword>
<proteinExistence type="inferred from homology"/>
<comment type="caution">
    <text evidence="4">The sequence shown here is derived from an EMBL/GenBank/DDBJ whole genome shotgun (WGS) entry which is preliminary data.</text>
</comment>
<evidence type="ECO:0000256" key="2">
    <source>
        <dbReference type="ARBA" id="ARBA00023266"/>
    </source>
</evidence>
<protein>
    <recommendedName>
        <fullName evidence="3">Methanethiol oxidase</fullName>
        <shortName evidence="3">MTO</shortName>
        <ecNumber evidence="3">1.8.3.4</ecNumber>
    </recommendedName>
    <alternativeName>
        <fullName evidence="3">Selenium-binding protein 1</fullName>
    </alternativeName>
</protein>
<sequence>MSFVSASGGFILLDGDTFEVKGNWEKGDKSPPMGYDFWYQPRHNVLISTEWGIPKCLGYGFDPNDLKKGEETLV</sequence>
<dbReference type="PANTHER" id="PTHR23300">
    <property type="entry name" value="METHANETHIOL OXIDASE"/>
    <property type="match status" value="1"/>
</dbReference>
<keyword evidence="3" id="KW-0813">Transport</keyword>
<dbReference type="GO" id="GO:0015031">
    <property type="term" value="P:protein transport"/>
    <property type="evidence" value="ECO:0007669"/>
    <property type="project" value="UniProtKB-UniRule"/>
</dbReference>
<dbReference type="EC" id="1.8.3.4" evidence="3"/>